<comment type="subcellular location">
    <subcellularLocation>
        <location evidence="1 6">Membrane</location>
        <topology evidence="1 6">Multi-pass membrane protein</topology>
    </subcellularLocation>
</comment>
<comment type="caution">
    <text evidence="8">The sequence shown here is derived from an EMBL/GenBank/DDBJ whole genome shotgun (WGS) entry which is preliminary data.</text>
</comment>
<keyword evidence="4 6" id="KW-1133">Transmembrane helix</keyword>
<dbReference type="AlphaFoldDB" id="A0AAV5HLU7"/>
<dbReference type="InterPro" id="IPR002610">
    <property type="entry name" value="Peptidase_S54_rhomboid-like"/>
</dbReference>
<evidence type="ECO:0000313" key="9">
    <source>
        <dbReference type="Proteomes" id="UP001054252"/>
    </source>
</evidence>
<comment type="caution">
    <text evidence="6">Lacks conserved residue(s) required for the propagation of feature annotation.</text>
</comment>
<keyword evidence="5 6" id="KW-0472">Membrane</keyword>
<evidence type="ECO:0000256" key="6">
    <source>
        <dbReference type="RuleBase" id="RU362115"/>
    </source>
</evidence>
<name>A0AAV5HLU7_9ROSI</name>
<proteinExistence type="inferred from homology"/>
<keyword evidence="6" id="KW-0378">Hydrolase</keyword>
<feature type="transmembrane region" description="Helical" evidence="6">
    <location>
        <begin position="65"/>
        <end position="83"/>
    </location>
</feature>
<feature type="transmembrane region" description="Helical" evidence="6">
    <location>
        <begin position="12"/>
        <end position="31"/>
    </location>
</feature>
<dbReference type="GO" id="GO:0004252">
    <property type="term" value="F:serine-type endopeptidase activity"/>
    <property type="evidence" value="ECO:0007669"/>
    <property type="project" value="InterPro"/>
</dbReference>
<dbReference type="InterPro" id="IPR022764">
    <property type="entry name" value="Peptidase_S54_rhomboid_dom"/>
</dbReference>
<feature type="transmembrane region" description="Helical" evidence="6">
    <location>
        <begin position="95"/>
        <end position="115"/>
    </location>
</feature>
<evidence type="ECO:0000259" key="7">
    <source>
        <dbReference type="Pfam" id="PF01694"/>
    </source>
</evidence>
<comment type="function">
    <text evidence="6">Serine protease involved in intramembrane proteolysis.</text>
</comment>
<comment type="catalytic activity">
    <reaction evidence="6">
        <text>Cleaves type-1 transmembrane domains using a catalytic dyad composed of serine and histidine that are contributed by different transmembrane domains.</text>
        <dbReference type="EC" id="3.4.21.105"/>
    </reaction>
</comment>
<keyword evidence="6" id="KW-0645">Protease</keyword>
<accession>A0AAV5HLU7</accession>
<dbReference type="Gene3D" id="1.20.1540.10">
    <property type="entry name" value="Rhomboid-like"/>
    <property type="match status" value="1"/>
</dbReference>
<sequence length="241" mass="26718">MWRLFTCTWLHAGVVHLIINLGCIIFVGIHLERDFGPLRVGIIYLLSGFVGSLVCALFVRNSPVTTASGALSGLLGAIISGLVRNWKVYTNKCAALALLFIVSMINFLLGLLPYVDNFSNMGAFISGFLLGLVLLFTPQPRQVAQYKTELIEYNSTMLTLKLDRPILRSVSLMLFSVVFAGCLVAVLQGLNINDYCGWCRYVDCVPFRKWSCNEITSSCEVGRCLIKVLPHKGLINFNTQL</sequence>
<dbReference type="PANTHER" id="PTHR22936">
    <property type="entry name" value="RHOMBOID-RELATED"/>
    <property type="match status" value="1"/>
</dbReference>
<keyword evidence="3 6" id="KW-0812">Transmembrane</keyword>
<feature type="transmembrane region" description="Helical" evidence="6">
    <location>
        <begin position="38"/>
        <end position="59"/>
    </location>
</feature>
<evidence type="ECO:0000256" key="3">
    <source>
        <dbReference type="ARBA" id="ARBA00022692"/>
    </source>
</evidence>
<protein>
    <recommendedName>
        <fullName evidence="6">RHOMBOID-like protein</fullName>
        <ecNumber evidence="6">3.4.21.105</ecNumber>
    </recommendedName>
</protein>
<evidence type="ECO:0000256" key="2">
    <source>
        <dbReference type="ARBA" id="ARBA00009045"/>
    </source>
</evidence>
<gene>
    <name evidence="8" type="ORF">SLEP1_g2075</name>
</gene>
<dbReference type="GO" id="GO:0016020">
    <property type="term" value="C:membrane"/>
    <property type="evidence" value="ECO:0007669"/>
    <property type="project" value="UniProtKB-SubCell"/>
</dbReference>
<dbReference type="EC" id="3.4.21.105" evidence="6"/>
<reference evidence="8 9" key="1">
    <citation type="journal article" date="2021" name="Commun. Biol.">
        <title>The genome of Shorea leprosula (Dipterocarpaceae) highlights the ecological relevance of drought in aseasonal tropical rainforests.</title>
        <authorList>
            <person name="Ng K.K.S."/>
            <person name="Kobayashi M.J."/>
            <person name="Fawcett J.A."/>
            <person name="Hatakeyama M."/>
            <person name="Paape T."/>
            <person name="Ng C.H."/>
            <person name="Ang C.C."/>
            <person name="Tnah L.H."/>
            <person name="Lee C.T."/>
            <person name="Nishiyama T."/>
            <person name="Sese J."/>
            <person name="O'Brien M.J."/>
            <person name="Copetti D."/>
            <person name="Mohd Noor M.I."/>
            <person name="Ong R.C."/>
            <person name="Putra M."/>
            <person name="Sireger I.Z."/>
            <person name="Indrioko S."/>
            <person name="Kosugi Y."/>
            <person name="Izuno A."/>
            <person name="Isagi Y."/>
            <person name="Lee S.L."/>
            <person name="Shimizu K.K."/>
        </authorList>
    </citation>
    <scope>NUCLEOTIDE SEQUENCE [LARGE SCALE GENOMIC DNA]</scope>
    <source>
        <strain evidence="8">214</strain>
    </source>
</reference>
<evidence type="ECO:0000256" key="4">
    <source>
        <dbReference type="ARBA" id="ARBA00022989"/>
    </source>
</evidence>
<keyword evidence="6" id="KW-0720">Serine protease</keyword>
<dbReference type="InterPro" id="IPR035952">
    <property type="entry name" value="Rhomboid-like_sf"/>
</dbReference>
<evidence type="ECO:0000256" key="5">
    <source>
        <dbReference type="ARBA" id="ARBA00023136"/>
    </source>
</evidence>
<organism evidence="8 9">
    <name type="scientific">Rubroshorea leprosula</name>
    <dbReference type="NCBI Taxonomy" id="152421"/>
    <lineage>
        <taxon>Eukaryota</taxon>
        <taxon>Viridiplantae</taxon>
        <taxon>Streptophyta</taxon>
        <taxon>Embryophyta</taxon>
        <taxon>Tracheophyta</taxon>
        <taxon>Spermatophyta</taxon>
        <taxon>Magnoliopsida</taxon>
        <taxon>eudicotyledons</taxon>
        <taxon>Gunneridae</taxon>
        <taxon>Pentapetalae</taxon>
        <taxon>rosids</taxon>
        <taxon>malvids</taxon>
        <taxon>Malvales</taxon>
        <taxon>Dipterocarpaceae</taxon>
        <taxon>Rubroshorea</taxon>
    </lineage>
</organism>
<dbReference type="PANTHER" id="PTHR22936:SF75">
    <property type="entry name" value="RHOMBOID-LIKE PROTEIN 8"/>
    <property type="match status" value="1"/>
</dbReference>
<evidence type="ECO:0000313" key="8">
    <source>
        <dbReference type="EMBL" id="GKU87725.1"/>
    </source>
</evidence>
<evidence type="ECO:0000256" key="1">
    <source>
        <dbReference type="ARBA" id="ARBA00004141"/>
    </source>
</evidence>
<keyword evidence="9" id="KW-1185">Reference proteome</keyword>
<feature type="transmembrane region" description="Helical" evidence="6">
    <location>
        <begin position="121"/>
        <end position="137"/>
    </location>
</feature>
<dbReference type="GO" id="GO:0006508">
    <property type="term" value="P:proteolysis"/>
    <property type="evidence" value="ECO:0007669"/>
    <property type="project" value="UniProtKB-KW"/>
</dbReference>
<dbReference type="SUPFAM" id="SSF144091">
    <property type="entry name" value="Rhomboid-like"/>
    <property type="match status" value="1"/>
</dbReference>
<feature type="transmembrane region" description="Helical" evidence="6">
    <location>
        <begin position="170"/>
        <end position="190"/>
    </location>
</feature>
<comment type="similarity">
    <text evidence="2 6">Belongs to the peptidase S54 family.</text>
</comment>
<dbReference type="EMBL" id="BPVZ01000002">
    <property type="protein sequence ID" value="GKU87725.1"/>
    <property type="molecule type" value="Genomic_DNA"/>
</dbReference>
<feature type="domain" description="Peptidase S54 rhomboid" evidence="7">
    <location>
        <begin position="1"/>
        <end position="135"/>
    </location>
</feature>
<dbReference type="Proteomes" id="UP001054252">
    <property type="component" value="Unassembled WGS sequence"/>
</dbReference>
<dbReference type="Pfam" id="PF01694">
    <property type="entry name" value="Rhomboid"/>
    <property type="match status" value="1"/>
</dbReference>